<dbReference type="InterPro" id="IPR008824">
    <property type="entry name" value="RuvB-like_N"/>
</dbReference>
<dbReference type="AlphaFoldDB" id="X1MWI7"/>
<dbReference type="InterPro" id="IPR051314">
    <property type="entry name" value="AAA_ATPase_RarA/MGS1/WRNIP1"/>
</dbReference>
<dbReference type="InterPro" id="IPR027417">
    <property type="entry name" value="P-loop_NTPase"/>
</dbReference>
<dbReference type="GO" id="GO:0006310">
    <property type="term" value="P:DNA recombination"/>
    <property type="evidence" value="ECO:0007669"/>
    <property type="project" value="InterPro"/>
</dbReference>
<dbReference type="Gene3D" id="3.40.50.300">
    <property type="entry name" value="P-loop containing nucleotide triphosphate hydrolases"/>
    <property type="match status" value="1"/>
</dbReference>
<name>X1MWI7_9ZZZZ</name>
<organism evidence="5">
    <name type="scientific">marine sediment metagenome</name>
    <dbReference type="NCBI Taxonomy" id="412755"/>
    <lineage>
        <taxon>unclassified sequences</taxon>
        <taxon>metagenomes</taxon>
        <taxon>ecological metagenomes</taxon>
    </lineage>
</organism>
<sequence>MKQRKKGPDLFQHAGEGQLEREAPLAARMRPRSFTEFVGQEHIMGKSHVLRKSIEADQLPSIIFWGPPGSGKTTLAYIIASVTKSHFSPISA</sequence>
<evidence type="ECO:0000313" key="5">
    <source>
        <dbReference type="EMBL" id="GAI35643.1"/>
    </source>
</evidence>
<feature type="domain" description="RuvB-like AAA+ ATPase" evidence="4">
    <location>
        <begin position="29"/>
        <end position="87"/>
    </location>
</feature>
<dbReference type="SUPFAM" id="SSF52540">
    <property type="entry name" value="P-loop containing nucleoside triphosphate hydrolases"/>
    <property type="match status" value="1"/>
</dbReference>
<reference evidence="5" key="1">
    <citation type="journal article" date="2014" name="Front. Microbiol.">
        <title>High frequency of phylogenetically diverse reductive dehalogenase-homologous genes in deep subseafloor sedimentary metagenomes.</title>
        <authorList>
            <person name="Kawai M."/>
            <person name="Futagami T."/>
            <person name="Toyoda A."/>
            <person name="Takaki Y."/>
            <person name="Nishi S."/>
            <person name="Hori S."/>
            <person name="Arai W."/>
            <person name="Tsubouchi T."/>
            <person name="Morono Y."/>
            <person name="Uchiyama I."/>
            <person name="Ito T."/>
            <person name="Fujiyama A."/>
            <person name="Inagaki F."/>
            <person name="Takami H."/>
        </authorList>
    </citation>
    <scope>NUCLEOTIDE SEQUENCE</scope>
    <source>
        <strain evidence="5">Expedition CK06-06</strain>
    </source>
</reference>
<evidence type="ECO:0000259" key="4">
    <source>
        <dbReference type="Pfam" id="PF05496"/>
    </source>
</evidence>
<proteinExistence type="predicted"/>
<dbReference type="CDD" id="cd00009">
    <property type="entry name" value="AAA"/>
    <property type="match status" value="1"/>
</dbReference>
<feature type="region of interest" description="Disordered" evidence="3">
    <location>
        <begin position="1"/>
        <end position="26"/>
    </location>
</feature>
<keyword evidence="1" id="KW-0547">Nucleotide-binding</keyword>
<dbReference type="PANTHER" id="PTHR13779:SF7">
    <property type="entry name" value="ATPASE WRNIP1"/>
    <property type="match status" value="1"/>
</dbReference>
<keyword evidence="2" id="KW-0067">ATP-binding</keyword>
<gene>
    <name evidence="5" type="ORF">S06H3_47640</name>
</gene>
<evidence type="ECO:0000256" key="1">
    <source>
        <dbReference type="ARBA" id="ARBA00022741"/>
    </source>
</evidence>
<dbReference type="EMBL" id="BARV01029934">
    <property type="protein sequence ID" value="GAI35643.1"/>
    <property type="molecule type" value="Genomic_DNA"/>
</dbReference>
<evidence type="ECO:0000256" key="2">
    <source>
        <dbReference type="ARBA" id="ARBA00022840"/>
    </source>
</evidence>
<evidence type="ECO:0000256" key="3">
    <source>
        <dbReference type="SAM" id="MobiDB-lite"/>
    </source>
</evidence>
<protein>
    <recommendedName>
        <fullName evidence="4">RuvB-like AAA+ ATPase domain-containing protein</fullName>
    </recommendedName>
</protein>
<dbReference type="GO" id="GO:0008047">
    <property type="term" value="F:enzyme activator activity"/>
    <property type="evidence" value="ECO:0007669"/>
    <property type="project" value="TreeGrafter"/>
</dbReference>
<dbReference type="PANTHER" id="PTHR13779">
    <property type="entry name" value="WERNER HELICASE-INTERACTING PROTEIN 1 FAMILY MEMBER"/>
    <property type="match status" value="1"/>
</dbReference>
<comment type="caution">
    <text evidence="5">The sequence shown here is derived from an EMBL/GenBank/DDBJ whole genome shotgun (WGS) entry which is preliminary data.</text>
</comment>
<accession>X1MWI7</accession>
<dbReference type="GO" id="GO:0000731">
    <property type="term" value="P:DNA synthesis involved in DNA repair"/>
    <property type="evidence" value="ECO:0007669"/>
    <property type="project" value="TreeGrafter"/>
</dbReference>
<feature type="non-terminal residue" evidence="5">
    <location>
        <position position="92"/>
    </location>
</feature>
<dbReference type="GO" id="GO:0005524">
    <property type="term" value="F:ATP binding"/>
    <property type="evidence" value="ECO:0007669"/>
    <property type="project" value="UniProtKB-KW"/>
</dbReference>
<dbReference type="GO" id="GO:0006261">
    <property type="term" value="P:DNA-templated DNA replication"/>
    <property type="evidence" value="ECO:0007669"/>
    <property type="project" value="TreeGrafter"/>
</dbReference>
<dbReference type="GO" id="GO:0009378">
    <property type="term" value="F:four-way junction helicase activity"/>
    <property type="evidence" value="ECO:0007669"/>
    <property type="project" value="InterPro"/>
</dbReference>
<dbReference type="Pfam" id="PF05496">
    <property type="entry name" value="RuvB_N"/>
    <property type="match status" value="1"/>
</dbReference>
<dbReference type="GO" id="GO:0017116">
    <property type="term" value="F:single-stranded DNA helicase activity"/>
    <property type="evidence" value="ECO:0007669"/>
    <property type="project" value="TreeGrafter"/>
</dbReference>